<dbReference type="GO" id="GO:0016783">
    <property type="term" value="F:sulfurtransferase activity"/>
    <property type="evidence" value="ECO:0007669"/>
    <property type="project" value="InterPro"/>
</dbReference>
<sequence>MRRGPGALTFRRMEPPLLVQPDPTDPRLTRRVSGLDQTGARVEASVTVERPLTLYLNGQEIVTMMTILDRPEELALGYLLNQGMLRRDDAVQGVEYDEDLGVVVVRTERRTDYEEKLKKKTLTSGCAQGTAFGDLLEDFAARRLPPAELRTSWLYRLLHRINTLPTLYLEAGAIHGCALCEQDRPLVYMEDVGRHNAVDKIAGWMFRAGCEPGDKIFYTTGRLTSEMVIKTVRMGIPILVSRSGFTAWGVELAREAGVMLIGRCKGRRFTALSGEERIVFDADLAYVEEESAKHWRKNGRDD</sequence>
<dbReference type="GO" id="GO:0006777">
    <property type="term" value="P:Mo-molybdopterin cofactor biosynthetic process"/>
    <property type="evidence" value="ECO:0007669"/>
    <property type="project" value="UniProtKB-UniRule"/>
</dbReference>
<keyword evidence="4" id="KW-1185">Reference proteome</keyword>
<accession>A0A1G6JFC6</accession>
<comment type="similarity">
    <text evidence="1">Belongs to the FdhD family.</text>
</comment>
<dbReference type="Proteomes" id="UP000198925">
    <property type="component" value="Unassembled WGS sequence"/>
</dbReference>
<comment type="function">
    <text evidence="1">Required for formate dehydrogenase (FDH) activity. Acts as a sulfur carrier protein that transfers sulfur from IscS to the molybdenum cofactor prior to its insertion into FDH.</text>
</comment>
<dbReference type="Pfam" id="PF02634">
    <property type="entry name" value="FdhD-NarQ"/>
    <property type="match status" value="1"/>
</dbReference>
<comment type="caution">
    <text evidence="1">Lacks conserved residue(s) required for the propagation of feature annotation.</text>
</comment>
<evidence type="ECO:0000313" key="3">
    <source>
        <dbReference type="EMBL" id="SDC17419.1"/>
    </source>
</evidence>
<evidence type="ECO:0000313" key="4">
    <source>
        <dbReference type="Proteomes" id="UP000198925"/>
    </source>
</evidence>
<dbReference type="PANTHER" id="PTHR30592:SF4">
    <property type="entry name" value="SULFUR CARRIER PROTEIN FDHD"/>
    <property type="match status" value="1"/>
</dbReference>
<gene>
    <name evidence="1" type="primary">fdhD</name>
    <name evidence="3" type="ORF">SAMN04487779_1001156</name>
</gene>
<dbReference type="Gene3D" id="3.40.140.10">
    <property type="entry name" value="Cytidine Deaminase, domain 2"/>
    <property type="match status" value="1"/>
</dbReference>
<evidence type="ECO:0000256" key="2">
    <source>
        <dbReference type="SAM" id="MobiDB-lite"/>
    </source>
</evidence>
<comment type="subcellular location">
    <subcellularLocation>
        <location evidence="1">Cytoplasm</location>
    </subcellularLocation>
</comment>
<keyword evidence="1" id="KW-0501">Molybdenum cofactor biosynthesis</keyword>
<dbReference type="AlphaFoldDB" id="A0A1G6JFC6"/>
<dbReference type="GO" id="GO:0097163">
    <property type="term" value="F:sulfur carrier activity"/>
    <property type="evidence" value="ECO:0007669"/>
    <property type="project" value="UniProtKB-UniRule"/>
</dbReference>
<evidence type="ECO:0000256" key="1">
    <source>
        <dbReference type="HAMAP-Rule" id="MF_00187"/>
    </source>
</evidence>
<organism evidence="3 4">
    <name type="scientific">Belnapia rosea</name>
    <dbReference type="NCBI Taxonomy" id="938405"/>
    <lineage>
        <taxon>Bacteria</taxon>
        <taxon>Pseudomonadati</taxon>
        <taxon>Pseudomonadota</taxon>
        <taxon>Alphaproteobacteria</taxon>
        <taxon>Acetobacterales</taxon>
        <taxon>Roseomonadaceae</taxon>
        <taxon>Belnapia</taxon>
    </lineage>
</organism>
<protein>
    <recommendedName>
        <fullName evidence="1">Sulfur carrier protein FdhD</fullName>
    </recommendedName>
</protein>
<dbReference type="PIRSF" id="PIRSF015626">
    <property type="entry name" value="FdhD"/>
    <property type="match status" value="1"/>
</dbReference>
<dbReference type="SUPFAM" id="SSF53927">
    <property type="entry name" value="Cytidine deaminase-like"/>
    <property type="match status" value="1"/>
</dbReference>
<dbReference type="NCBIfam" id="TIGR00129">
    <property type="entry name" value="fdhD_narQ"/>
    <property type="match status" value="1"/>
</dbReference>
<name>A0A1G6JFC6_9PROT</name>
<dbReference type="InterPro" id="IPR016193">
    <property type="entry name" value="Cytidine_deaminase-like"/>
</dbReference>
<dbReference type="EMBL" id="FMZX01000001">
    <property type="protein sequence ID" value="SDC17419.1"/>
    <property type="molecule type" value="Genomic_DNA"/>
</dbReference>
<proteinExistence type="inferred from homology"/>
<dbReference type="GO" id="GO:0005737">
    <property type="term" value="C:cytoplasm"/>
    <property type="evidence" value="ECO:0007669"/>
    <property type="project" value="UniProtKB-SubCell"/>
</dbReference>
<reference evidence="3 4" key="1">
    <citation type="submission" date="2016-10" db="EMBL/GenBank/DDBJ databases">
        <authorList>
            <person name="de Groot N.N."/>
        </authorList>
    </citation>
    <scope>NUCLEOTIDE SEQUENCE [LARGE SCALE GENOMIC DNA]</scope>
    <source>
        <strain evidence="3 4">CPCC 100156</strain>
    </source>
</reference>
<dbReference type="InterPro" id="IPR003786">
    <property type="entry name" value="FdhD"/>
</dbReference>
<dbReference type="HAMAP" id="MF_00187">
    <property type="entry name" value="FdhD"/>
    <property type="match status" value="1"/>
</dbReference>
<dbReference type="Gene3D" id="3.10.20.10">
    <property type="match status" value="1"/>
</dbReference>
<dbReference type="PANTHER" id="PTHR30592">
    <property type="entry name" value="FORMATE DEHYDROGENASE"/>
    <property type="match status" value="1"/>
</dbReference>
<feature type="region of interest" description="Disordered" evidence="2">
    <location>
        <begin position="16"/>
        <end position="36"/>
    </location>
</feature>
<dbReference type="STRING" id="938405.SAMN02927895_00343"/>
<feature type="active site" description="Cysteine persulfide intermediate" evidence="1">
    <location>
        <position position="126"/>
    </location>
</feature>
<keyword evidence="1" id="KW-0963">Cytoplasm</keyword>